<evidence type="ECO:0000259" key="2">
    <source>
        <dbReference type="Pfam" id="PF20231"/>
    </source>
</evidence>
<dbReference type="Pfam" id="PF20231">
    <property type="entry name" value="DUF6589"/>
    <property type="match status" value="1"/>
</dbReference>
<accession>A0A8B6GP23</accession>
<feature type="compositionally biased region" description="Acidic residues" evidence="1">
    <location>
        <begin position="848"/>
        <end position="867"/>
    </location>
</feature>
<dbReference type="EMBL" id="UYJE01008735">
    <property type="protein sequence ID" value="VDI66744.1"/>
    <property type="molecule type" value="Genomic_DNA"/>
</dbReference>
<gene>
    <name evidence="3" type="ORF">MGAL_10B086712</name>
</gene>
<feature type="region of interest" description="Disordered" evidence="1">
    <location>
        <begin position="78"/>
        <end position="102"/>
    </location>
</feature>
<dbReference type="Proteomes" id="UP000596742">
    <property type="component" value="Unassembled WGS sequence"/>
</dbReference>
<protein>
    <recommendedName>
        <fullName evidence="2">DUF6589 domain-containing protein</fullName>
    </recommendedName>
</protein>
<dbReference type="InterPro" id="IPR046496">
    <property type="entry name" value="DUF6589"/>
</dbReference>
<feature type="domain" description="DUF6589" evidence="2">
    <location>
        <begin position="301"/>
        <end position="783"/>
    </location>
</feature>
<keyword evidence="4" id="KW-1185">Reference proteome</keyword>
<reference evidence="3" key="1">
    <citation type="submission" date="2018-11" db="EMBL/GenBank/DDBJ databases">
        <authorList>
            <person name="Alioto T."/>
            <person name="Alioto T."/>
        </authorList>
    </citation>
    <scope>NUCLEOTIDE SEQUENCE</scope>
</reference>
<evidence type="ECO:0000256" key="1">
    <source>
        <dbReference type="SAM" id="MobiDB-lite"/>
    </source>
</evidence>
<evidence type="ECO:0000313" key="4">
    <source>
        <dbReference type="Proteomes" id="UP000596742"/>
    </source>
</evidence>
<feature type="compositionally biased region" description="Basic and acidic residues" evidence="1">
    <location>
        <begin position="143"/>
        <end position="157"/>
    </location>
</feature>
<dbReference type="AlphaFoldDB" id="A0A8B6GP23"/>
<feature type="compositionally biased region" description="Polar residues" evidence="1">
    <location>
        <begin position="78"/>
        <end position="90"/>
    </location>
</feature>
<name>A0A8B6GP23_MYTGA</name>
<comment type="caution">
    <text evidence="3">The sequence shown here is derived from an EMBL/GenBank/DDBJ whole genome shotgun (WGS) entry which is preliminary data.</text>
</comment>
<feature type="region of interest" description="Disordered" evidence="1">
    <location>
        <begin position="847"/>
        <end position="867"/>
    </location>
</feature>
<feature type="region of interest" description="Disordered" evidence="1">
    <location>
        <begin position="143"/>
        <end position="164"/>
    </location>
</feature>
<dbReference type="OrthoDB" id="5980999at2759"/>
<sequence>MSDRPPCLCCGLRKIKKSELDNIKSNLQLLFENTIDFRLISNTVICDHCVNIVKTFKNIKEKLSHAILKSENVNNEPTTNDQLIKTPTAKNSKKRLASTPASELRFRLTPKREPVISSLVRSFEKLNTHTSLNVKERSGVSRRRIDFDNGHDHDHSYTKGSPSYDIRQISDQDSNQIEALLCQNLDSEYDSICKEISKQLSELGNTKSLLLKNDIGRLQNSDMFSACILEMNTHCPALLQVLVHSLGKHESIEKRVATIATIYGMILHSRNVRASCIQKIFSALLIGCHADNKPIVHHDSPEPSLEIFLPNEAEILVYKNSLKILLGRILVEYMPGFQWMKKVLPDHIDHPHKEEMKRKSVVHMLPLSLNNECSYDGCVRIMDGYIEMINRWYRKAGRAAELDTLQIPVGGDQLTRVRFQGAKTLRAGAHTKQERFDQLYPMVIELFHTLQDFLEKLTKRFLKLGNSRDQGTLANLKILIQRSNVNGKVKSRFKAHEDFVLTVGHSYFLDYVMKKFDMKDLDDTPTHKLLPENIKQLHAPSKQKIFDAIMEEVIAEIYIPYETQAPKKVDLKLLIAYQAYQCSASLDNNTAVVPLSINGRQTIIQVPVPRLQEGCIINVNGITIFIQEVKKGHDDLFNYVHNFLQWYFIILQMEDAIHEGDMVRTNVIIKTMIPFFFSHSVLSKYFTECIDFNLKTEFTLPPHVAAEVRAASFVNVHGGIGKNKAADMHKENDVKLVKDLIKGLGANKTEKSIIAMSKAAPVINDVTTNFDKMLKLNDFKTKHKKRSSEEDIRTLVKKLKDLDLWNFHENRTLTLFTGIGQSPFNFNTDVFLRNMKSTIFRLQRDLPCESDDDNNHDDDDEESDMED</sequence>
<organism evidence="3 4">
    <name type="scientific">Mytilus galloprovincialis</name>
    <name type="common">Mediterranean mussel</name>
    <dbReference type="NCBI Taxonomy" id="29158"/>
    <lineage>
        <taxon>Eukaryota</taxon>
        <taxon>Metazoa</taxon>
        <taxon>Spiralia</taxon>
        <taxon>Lophotrochozoa</taxon>
        <taxon>Mollusca</taxon>
        <taxon>Bivalvia</taxon>
        <taxon>Autobranchia</taxon>
        <taxon>Pteriomorphia</taxon>
        <taxon>Mytilida</taxon>
        <taxon>Mytiloidea</taxon>
        <taxon>Mytilidae</taxon>
        <taxon>Mytilinae</taxon>
        <taxon>Mytilus</taxon>
    </lineage>
</organism>
<evidence type="ECO:0000313" key="3">
    <source>
        <dbReference type="EMBL" id="VDI66744.1"/>
    </source>
</evidence>
<proteinExistence type="predicted"/>